<gene>
    <name evidence="1" type="ORF">BN9_093110</name>
</gene>
<organism evidence="1 2">
    <name type="scientific">Albugo candida</name>
    <dbReference type="NCBI Taxonomy" id="65357"/>
    <lineage>
        <taxon>Eukaryota</taxon>
        <taxon>Sar</taxon>
        <taxon>Stramenopiles</taxon>
        <taxon>Oomycota</taxon>
        <taxon>Peronosporomycetes</taxon>
        <taxon>Albuginales</taxon>
        <taxon>Albuginaceae</taxon>
        <taxon>Albugo</taxon>
    </lineage>
</organism>
<sequence>MESYESLLHFHRAQIALEMARLNLEAKRVRTAKKVLEMALTLDYGSLVIEDNTFNSGKCISGGFDQVWALYQSANDAQKPHFERSLDAWVVLLHRKVILEIKRSATDTSEDVAEIRDIAAVVHCDQVLSLMDEAKSFISTTDKCKKHVEHSSAEKLRVYLDKVLKGLKRGRNMIKSTSSVTATLNVLQFNELSAFSCKTAPNMSVTWEVCREALSQCNALHSLTPSKEWTNEQVSVVQFHLYKRTAQLLALKLEQLSRKQCSLYPTRNHSQITSTVDASSSSIEWQHLFTFGAVVNESSDSFVRMATRLSGDSEIVNAVAVLEIKKTIFRYLTELLEISQRTGFGNLLRNAGTEIWNHHLCAFERLWFTGSASSLDWIAPESINLLESIASELEVWSLIPNCKKNSLEALRLWLSVSLAIAFYYEKAGQLDQSLLLCDNVLAKRTNFSSFDCLVNHRLKYFIEIRTRSHIGKWVQSKGATLKEKEVGAMDDAFLQSLQSPILQCIALIEAMKYYASSGTETPTYDKMMDGLYQKVNSIAPLTTNGEKMEPIEQNELKIEVLVRLGWCALCHFQQPGFAIDCCQHVIKWSSEGPGDARSQSSGSNPTHWIYNAYLVAGKAVFATLDCTKRVSLHILLQAIKYFVKGAEVANYAGLPTHRSAEFVRSVLSDALTKQQSWEPLDHTEFCDAKGCEINDIPAFRAVGIVKIQRMLELIGRFRPRECEDVRLELILIALRLADNDWPTASSVSKEYWEDFEQCSRLCRSEKRPVKLKMLHDFVRLSAIAAFQVAQRKETPFRIEEVKALSLLNDSIDPLMTSLTLQKIATACGENPHIQLQVLVRSIQEIQSSNPKEMAQLAQLFVESAEWLYSQGFQFSQVQNFYRLAVQIYPNRRDSDLVEDEQNRAIPSRLEHLLFQVRVTTALAMASPTWEIRRAYIMAAHTNVLESWRSITLEMSKVQDELQMVAMKDSSKPTISSKVKQEQNGMSGKIDSGIKYELGVTSQNAADGSADFLSLFSTFELSKLHRFRHEWKRLVDLDEKKSISLKTNDDSVLHKTVNDRKGELHWHASCVVITCYYLERLLQLLRDEEMEQIGLPIICLHDYLSDCLYSDRFSHTETEGAISSTPSRDIAPASQNVVARKPSCILCAWTELMLFRFLSAEDRPALASIALDQALELVHNHIDMYNELQLQAKSPLYRNLSSEPVVSTLSYRTLLSAKAFDLLSMAISIVEMLLELGYTHESSCVLDVINKASTSDGYCTRQWDSVIVKLMIQVKLQQGNIEEAIILCERYATESHASWTELSVSHYVDLMLTLAQTFVEQRNMTRSLEVLHVVERNASFFANCERQHEKFRLAAHETVASLKTCATKIGTHGEGELSHELKITREYDHDRVVKTVPLPLLCSLGRVKLAKARLLIFAKWHTLQETSHSAYNRGHDGTEQAMNFLNDAKSLVRDSMRLTEPAGNSWILIRSLILYQNALQGMVASHANTLQMKDYASQLEELKFVQNYTRGLLQQLHRDWAKTIPEIEKSFDGQLKSAKLDVFRARIDSEIAIQQLKQVDLRLSQALSLANVKFHEMTWFEHQKHEKLSVVDRWLLETDSDSDVLQEANKRIFPNAKKYLSAVERVNAAIAVLNSYSQDEYALAGCIFRSQLQRLHLFHSNPKLYKHCWTRYTSRNNFKVTWIVGNRKEEALTSDVTPVQEIPKEEQELEASLSNLLALISDLQSQQKLAFDKNNANLIARSSYELLQCFSLKHFISAIDNLCLYQACVARKKLENLILKSGGTHTSHLLHLRRMQKLQLDDGLLPGFLTRMDQNLWTPFPTASHAFTESQRRLSEDWKDSKQMQLSSTCDLRLAFSLLPPDNRIIILQLSPEKAFLFGAYVSPASYENLVHDVDYTALTRMEVTDMGRIYCLQDRIKEWRSDIAQKAFSADIKTDCIQLDSIKNEDDFEPHSLEVIEEVSQLFNPLFQHDAFCAAIESDLPGKSLILLVDEDLSSFPLRLLPQFRDAKGISHDSSIQSLCQRLSVTAERVISS</sequence>
<proteinExistence type="predicted"/>
<evidence type="ECO:0000313" key="2">
    <source>
        <dbReference type="Proteomes" id="UP000053237"/>
    </source>
</evidence>
<comment type="caution">
    <text evidence="1">The sequence shown here is derived from an EMBL/GenBank/DDBJ whole genome shotgun (WGS) entry which is preliminary data.</text>
</comment>
<name>A0A024FT92_9STRA</name>
<dbReference type="EMBL" id="CAIX01000211">
    <property type="protein sequence ID" value="CCI10315.1"/>
    <property type="molecule type" value="Genomic_DNA"/>
</dbReference>
<dbReference type="STRING" id="65357.A0A024FT92"/>
<dbReference type="Proteomes" id="UP000053237">
    <property type="component" value="Unassembled WGS sequence"/>
</dbReference>
<accession>A0A024FT92</accession>
<dbReference type="InParanoid" id="A0A024FT92"/>
<evidence type="ECO:0000313" key="1">
    <source>
        <dbReference type="EMBL" id="CCI10315.1"/>
    </source>
</evidence>
<keyword evidence="2" id="KW-1185">Reference proteome</keyword>
<reference evidence="1 2" key="1">
    <citation type="submission" date="2012-05" db="EMBL/GenBank/DDBJ databases">
        <title>Recombination and specialization in a pathogen metapopulation.</title>
        <authorList>
            <person name="Gardiner A."/>
            <person name="Kemen E."/>
            <person name="Schultz-Larsen T."/>
            <person name="MacLean D."/>
            <person name="Van Oosterhout C."/>
            <person name="Jones J.D.G."/>
        </authorList>
    </citation>
    <scope>NUCLEOTIDE SEQUENCE [LARGE SCALE GENOMIC DNA]</scope>
    <source>
        <strain evidence="1 2">Ac Nc2</strain>
    </source>
</reference>
<dbReference type="OrthoDB" id="68437at2759"/>
<protein>
    <submittedName>
        <fullName evidence="1">Uncharacterized protein</fullName>
    </submittedName>
</protein>